<dbReference type="GO" id="GO:0008137">
    <property type="term" value="F:NADH dehydrogenase (ubiquinone) activity"/>
    <property type="evidence" value="ECO:0007669"/>
    <property type="project" value="InterPro"/>
</dbReference>
<dbReference type="SUPFAM" id="SSF142019">
    <property type="entry name" value="Nqo1 FMN-binding domain-like"/>
    <property type="match status" value="1"/>
</dbReference>
<protein>
    <recommendedName>
        <fullName evidence="4 16">NADH-quinone oxidoreductase subunit F</fullName>
        <ecNumber evidence="16">7.1.1.-</ecNumber>
    </recommendedName>
</protein>
<dbReference type="EMBL" id="SOBT01000009">
    <property type="protein sequence ID" value="TDU28815.1"/>
    <property type="molecule type" value="Genomic_DNA"/>
</dbReference>
<dbReference type="FunFam" id="1.20.1440.230:FF:000002">
    <property type="entry name" value="NADH-quinone oxidoreductase subunit F"/>
    <property type="match status" value="1"/>
</dbReference>
<dbReference type="FunFam" id="3.40.50.11540:FF:000001">
    <property type="entry name" value="NADH dehydrogenase [ubiquinone] flavoprotein 1, mitochondrial"/>
    <property type="match status" value="1"/>
</dbReference>
<comment type="caution">
    <text evidence="18">The sequence shown here is derived from an EMBL/GenBank/DDBJ whole genome shotgun (WGS) entry which is preliminary data.</text>
</comment>
<dbReference type="InterPro" id="IPR037207">
    <property type="entry name" value="Nuop51_4Fe4S-bd_sf"/>
</dbReference>
<evidence type="ECO:0000256" key="11">
    <source>
        <dbReference type="ARBA" id="ARBA00023004"/>
    </source>
</evidence>
<dbReference type="GO" id="GO:0048038">
    <property type="term" value="F:quinone binding"/>
    <property type="evidence" value="ECO:0007669"/>
    <property type="project" value="UniProtKB-KW"/>
</dbReference>
<evidence type="ECO:0000256" key="16">
    <source>
        <dbReference type="RuleBase" id="RU364066"/>
    </source>
</evidence>
<dbReference type="InterPro" id="IPR011537">
    <property type="entry name" value="NADH-UbQ_OxRdtase_suF"/>
</dbReference>
<evidence type="ECO:0000256" key="12">
    <source>
        <dbReference type="ARBA" id="ARBA00023014"/>
    </source>
</evidence>
<dbReference type="FunFam" id="3.10.20.600:FF:000002">
    <property type="entry name" value="NADH-quinone oxidoreductase subunit F"/>
    <property type="match status" value="1"/>
</dbReference>
<keyword evidence="9 16" id="KW-0479">Metal-binding</keyword>
<dbReference type="NCBIfam" id="NF010120">
    <property type="entry name" value="PRK13596.1"/>
    <property type="match status" value="1"/>
</dbReference>
<evidence type="ECO:0000256" key="8">
    <source>
        <dbReference type="ARBA" id="ARBA00022719"/>
    </source>
</evidence>
<dbReference type="GO" id="GO:0010181">
    <property type="term" value="F:FMN binding"/>
    <property type="evidence" value="ECO:0007669"/>
    <property type="project" value="InterPro"/>
</dbReference>
<evidence type="ECO:0000256" key="5">
    <source>
        <dbReference type="ARBA" id="ARBA00022485"/>
    </source>
</evidence>
<keyword evidence="12 16" id="KW-0411">Iron-sulfur</keyword>
<comment type="function">
    <text evidence="16">NDH-1 shuttles electrons from NADH, via FMN and iron-sulfur (Fe-S) centers, to quinones in the respiratory chain.</text>
</comment>
<evidence type="ECO:0000256" key="4">
    <source>
        <dbReference type="ARBA" id="ARBA00019901"/>
    </source>
</evidence>
<keyword evidence="5 16" id="KW-0004">4Fe-4S</keyword>
<keyword evidence="8 16" id="KW-0874">Quinone</keyword>
<evidence type="ECO:0000313" key="18">
    <source>
        <dbReference type="EMBL" id="TDU28815.1"/>
    </source>
</evidence>
<evidence type="ECO:0000256" key="10">
    <source>
        <dbReference type="ARBA" id="ARBA00022967"/>
    </source>
</evidence>
<dbReference type="InterPro" id="IPR019575">
    <property type="entry name" value="Nuop51_4Fe4S-bd"/>
</dbReference>
<sequence>MSKISAETHPLTYTIDAARGPLDLKGYEKANGYAGLRKAVKDFKPQEVQSRVKDANLRGRGGAGFPTGIKWSLVPMGPDAGAKYLVCNADEMEPGTFKDRLLMEQAPHLMVESMITAAYAIGACTGYIFLRGEYVVAAANLNKALAEARAAGLLGKNILGTGWDYDCFVHTGAGRYICGEETALINSLEGKRANPRAKPPFPQISGLWGRPTVVNNVETLCNIPSIVLNGGDWFKGLSQGKTKDGGTKLYGCSGRANKPGCWELPFGTTTREILEVHAGGMKGGKKLKAWLPGGASTDFLMPEHLDLPMDFDTISKAGSRMGTGLITVVAEDQSMVSAVRNLEEFFARESCGWCTPCRDGLPWSVRILRAIENGEGRPGDIEKLMTLTKQLGPGRTFCAHAPGAMEPLQSAIKYFRGEFEAGIRGAAVTAAPATAAVRG</sequence>
<dbReference type="PANTHER" id="PTHR43578:SF3">
    <property type="entry name" value="NADH-QUINONE OXIDOREDUCTASE SUBUNIT F"/>
    <property type="match status" value="1"/>
</dbReference>
<dbReference type="Gene3D" id="6.10.250.1450">
    <property type="match status" value="1"/>
</dbReference>
<organism evidence="18 19">
    <name type="scientific">Panacagrimonas perspica</name>
    <dbReference type="NCBI Taxonomy" id="381431"/>
    <lineage>
        <taxon>Bacteria</taxon>
        <taxon>Pseudomonadati</taxon>
        <taxon>Pseudomonadota</taxon>
        <taxon>Gammaproteobacteria</taxon>
        <taxon>Nevskiales</taxon>
        <taxon>Nevskiaceae</taxon>
        <taxon>Panacagrimonas</taxon>
    </lineage>
</organism>
<evidence type="ECO:0000256" key="7">
    <source>
        <dbReference type="ARBA" id="ARBA00022643"/>
    </source>
</evidence>
<dbReference type="Pfam" id="PF10589">
    <property type="entry name" value="NADH_4Fe-4S"/>
    <property type="match status" value="1"/>
</dbReference>
<accession>A0A4R7P4V6</accession>
<dbReference type="Proteomes" id="UP000295341">
    <property type="component" value="Unassembled WGS sequence"/>
</dbReference>
<keyword evidence="10" id="KW-1278">Translocase</keyword>
<dbReference type="GO" id="GO:0046872">
    <property type="term" value="F:metal ion binding"/>
    <property type="evidence" value="ECO:0007669"/>
    <property type="project" value="UniProtKB-KW"/>
</dbReference>
<dbReference type="GO" id="GO:0051287">
    <property type="term" value="F:NAD binding"/>
    <property type="evidence" value="ECO:0007669"/>
    <property type="project" value="UniProtKB-UniRule"/>
</dbReference>
<evidence type="ECO:0000313" key="19">
    <source>
        <dbReference type="Proteomes" id="UP000295341"/>
    </source>
</evidence>
<evidence type="ECO:0000256" key="13">
    <source>
        <dbReference type="ARBA" id="ARBA00023027"/>
    </source>
</evidence>
<dbReference type="GO" id="GO:0051539">
    <property type="term" value="F:4 iron, 4 sulfur cluster binding"/>
    <property type="evidence" value="ECO:0007669"/>
    <property type="project" value="UniProtKB-UniRule"/>
</dbReference>
<comment type="cofactor">
    <cofactor evidence="2 16">
        <name>[4Fe-4S] cluster</name>
        <dbReference type="ChEBI" id="CHEBI:49883"/>
    </cofactor>
</comment>
<comment type="similarity">
    <text evidence="3 16">Belongs to the complex I 51 kDa subunit family.</text>
</comment>
<evidence type="ECO:0000256" key="1">
    <source>
        <dbReference type="ARBA" id="ARBA00001917"/>
    </source>
</evidence>
<dbReference type="Pfam" id="PF01512">
    <property type="entry name" value="Complex1_51K"/>
    <property type="match status" value="1"/>
</dbReference>
<comment type="cofactor">
    <cofactor evidence="1 16">
        <name>FMN</name>
        <dbReference type="ChEBI" id="CHEBI:58210"/>
    </cofactor>
</comment>
<proteinExistence type="inferred from homology"/>
<comment type="catalytic activity">
    <reaction evidence="15 16">
        <text>a quinone + NADH + 5 H(+)(in) = a quinol + NAD(+) + 4 H(+)(out)</text>
        <dbReference type="Rhea" id="RHEA:57888"/>
        <dbReference type="ChEBI" id="CHEBI:15378"/>
        <dbReference type="ChEBI" id="CHEBI:24646"/>
        <dbReference type="ChEBI" id="CHEBI:57540"/>
        <dbReference type="ChEBI" id="CHEBI:57945"/>
        <dbReference type="ChEBI" id="CHEBI:132124"/>
    </reaction>
</comment>
<dbReference type="AlphaFoldDB" id="A0A4R7P4V6"/>
<dbReference type="PROSITE" id="PS00645">
    <property type="entry name" value="COMPLEX1_51K_2"/>
    <property type="match status" value="1"/>
</dbReference>
<dbReference type="NCBIfam" id="TIGR01959">
    <property type="entry name" value="nuoF_fam"/>
    <property type="match status" value="1"/>
</dbReference>
<name>A0A4R7P4V6_9GAMM</name>
<dbReference type="PROSITE" id="PS00644">
    <property type="entry name" value="COMPLEX1_51K_1"/>
    <property type="match status" value="1"/>
</dbReference>
<dbReference type="Gene3D" id="3.40.50.11540">
    <property type="entry name" value="NADH-ubiquinone oxidoreductase 51kDa subunit"/>
    <property type="match status" value="1"/>
</dbReference>
<dbReference type="Gene3D" id="3.10.20.600">
    <property type="match status" value="1"/>
</dbReference>
<dbReference type="EC" id="7.1.1.-" evidence="16"/>
<reference evidence="18 19" key="1">
    <citation type="submission" date="2019-03" db="EMBL/GenBank/DDBJ databases">
        <title>Genomic Encyclopedia of Type Strains, Phase IV (KMG-IV): sequencing the most valuable type-strain genomes for metagenomic binning, comparative biology and taxonomic classification.</title>
        <authorList>
            <person name="Goeker M."/>
        </authorList>
    </citation>
    <scope>NUCLEOTIDE SEQUENCE [LARGE SCALE GENOMIC DNA]</scope>
    <source>
        <strain evidence="18 19">DSM 26377</strain>
    </source>
</reference>
<dbReference type="RefSeq" id="WP_133882337.1">
    <property type="nucleotide sequence ID" value="NZ_MWIN01000018.1"/>
</dbReference>
<keyword evidence="7 16" id="KW-0288">FMN</keyword>
<dbReference type="PANTHER" id="PTHR43578">
    <property type="entry name" value="NADH-QUINONE OXIDOREDUCTASE SUBUNIT F"/>
    <property type="match status" value="1"/>
</dbReference>
<keyword evidence="6 16" id="KW-0285">Flavoprotein</keyword>
<evidence type="ECO:0000256" key="3">
    <source>
        <dbReference type="ARBA" id="ARBA00007523"/>
    </source>
</evidence>
<dbReference type="InterPro" id="IPR011538">
    <property type="entry name" value="Nuo51_FMN-bd"/>
</dbReference>
<dbReference type="Gene3D" id="1.20.1440.230">
    <property type="entry name" value="NADH-ubiquinone oxidoreductase 51kDa subunit, iron-sulphur binding domain"/>
    <property type="match status" value="1"/>
</dbReference>
<dbReference type="SMART" id="SM00928">
    <property type="entry name" value="NADH_4Fe-4S"/>
    <property type="match status" value="1"/>
</dbReference>
<dbReference type="SUPFAM" id="SSF142984">
    <property type="entry name" value="Nqo1 middle domain-like"/>
    <property type="match status" value="1"/>
</dbReference>
<keyword evidence="19" id="KW-1185">Reference proteome</keyword>
<evidence type="ECO:0000256" key="15">
    <source>
        <dbReference type="ARBA" id="ARBA00047712"/>
    </source>
</evidence>
<keyword evidence="13 16" id="KW-0520">NAD</keyword>
<feature type="domain" description="NADH-ubiquinone oxidoreductase 51kDa subunit iron-sulphur binding" evidence="17">
    <location>
        <begin position="336"/>
        <end position="381"/>
    </location>
</feature>
<dbReference type="OrthoDB" id="9805533at2"/>
<evidence type="ECO:0000256" key="6">
    <source>
        <dbReference type="ARBA" id="ARBA00022630"/>
    </source>
</evidence>
<dbReference type="InterPro" id="IPR001949">
    <property type="entry name" value="NADH-UbQ_OxRdtase_51kDa_CS"/>
</dbReference>
<evidence type="ECO:0000256" key="14">
    <source>
        <dbReference type="ARBA" id="ARBA00026021"/>
    </source>
</evidence>
<dbReference type="SUPFAM" id="SSF140490">
    <property type="entry name" value="Nqo1C-terminal domain-like"/>
    <property type="match status" value="1"/>
</dbReference>
<evidence type="ECO:0000259" key="17">
    <source>
        <dbReference type="SMART" id="SM00928"/>
    </source>
</evidence>
<comment type="subunit">
    <text evidence="14">Composed of 13 different subunits. Subunits NuoCD, E, F, and G constitute the peripheral sector of the complex.</text>
</comment>
<keyword evidence="11 16" id="KW-0408">Iron</keyword>
<gene>
    <name evidence="18" type="ORF">DFR24_3195</name>
</gene>
<dbReference type="InterPro" id="IPR037225">
    <property type="entry name" value="Nuo51_FMN-bd_sf"/>
</dbReference>
<evidence type="ECO:0000256" key="2">
    <source>
        <dbReference type="ARBA" id="ARBA00001966"/>
    </source>
</evidence>
<evidence type="ECO:0000256" key="9">
    <source>
        <dbReference type="ARBA" id="ARBA00022723"/>
    </source>
</evidence>